<evidence type="ECO:0000259" key="1">
    <source>
        <dbReference type="Pfam" id="PF01593"/>
    </source>
</evidence>
<protein>
    <submittedName>
        <fullName evidence="2">FAD-dependent oxidoreductase</fullName>
    </submittedName>
</protein>
<dbReference type="Gene3D" id="3.50.50.60">
    <property type="entry name" value="FAD/NAD(P)-binding domain"/>
    <property type="match status" value="1"/>
</dbReference>
<organism evidence="2 3">
    <name type="scientific">Alteromonas ponticola</name>
    <dbReference type="NCBI Taxonomy" id="2720613"/>
    <lineage>
        <taxon>Bacteria</taxon>
        <taxon>Pseudomonadati</taxon>
        <taxon>Pseudomonadota</taxon>
        <taxon>Gammaproteobacteria</taxon>
        <taxon>Alteromonadales</taxon>
        <taxon>Alteromonadaceae</taxon>
        <taxon>Alteromonas/Salinimonas group</taxon>
        <taxon>Alteromonas</taxon>
    </lineage>
</organism>
<sequence length="423" mass="48172">MTKRRIAVVGTGIAGLTSAYLLSRRNDVTVFEANDYIGGHTATKTVSVDKQQYQIDTGFIVYNDWTYPNFIRLLERLDVRSQPTEMSFSVHCETSKLEYNGNNLNSLFAQRRNLFKPRFWRLVKDIVAFNKACKQLIANKEDVSGRTLSSLIEELKLSPLFSTHYILPMCAAIWSSSLAQAEKFPLQFFLQFFNNHGLLNINHRPQWRTIAGGSSQYIEPLIKPFADNIKLSTAIAQVETTNEGVILIDDARNQYQFDDVVLACHSDQALSMLKNNNAAYQDILGSMQYANNDVVLHTDTSLLPDRKLAWASWNYRLKQNENRVSSAPASVTYNMNILQRLDTSKTFCVTLNDSASIKPETILGSYCYSHPQFSQKMIQAQLRKEEICGKQNIYFCGAYWYNGFHEDGVRSALDVCKKFGEDM</sequence>
<dbReference type="InterPro" id="IPR002937">
    <property type="entry name" value="Amino_oxidase"/>
</dbReference>
<feature type="domain" description="Amine oxidase" evidence="1">
    <location>
        <begin position="13"/>
        <end position="307"/>
    </location>
</feature>
<dbReference type="PANTHER" id="PTHR42923:SF17">
    <property type="entry name" value="AMINE OXIDASE DOMAIN-CONTAINING PROTEIN"/>
    <property type="match status" value="1"/>
</dbReference>
<evidence type="ECO:0000313" key="3">
    <source>
        <dbReference type="Proteomes" id="UP000709336"/>
    </source>
</evidence>
<evidence type="ECO:0000313" key="2">
    <source>
        <dbReference type="EMBL" id="NMH58904.1"/>
    </source>
</evidence>
<reference evidence="2 3" key="1">
    <citation type="submission" date="2020-03" db="EMBL/GenBank/DDBJ databases">
        <title>Alteromonas ponticola sp. nov., isolated from seawater.</title>
        <authorList>
            <person name="Yoon J.-H."/>
            <person name="Kim Y.-O."/>
        </authorList>
    </citation>
    <scope>NUCLEOTIDE SEQUENCE [LARGE SCALE GENOMIC DNA]</scope>
    <source>
        <strain evidence="2 3">MYP5</strain>
    </source>
</reference>
<keyword evidence="3" id="KW-1185">Reference proteome</keyword>
<dbReference type="InterPro" id="IPR050464">
    <property type="entry name" value="Zeta_carotene_desat/Oxidored"/>
</dbReference>
<accession>A0ABX1QXD8</accession>
<name>A0ABX1QXD8_9ALTE</name>
<dbReference type="EMBL" id="JAATNW010000002">
    <property type="protein sequence ID" value="NMH58904.1"/>
    <property type="molecule type" value="Genomic_DNA"/>
</dbReference>
<dbReference type="Pfam" id="PF01593">
    <property type="entry name" value="Amino_oxidase"/>
    <property type="match status" value="1"/>
</dbReference>
<proteinExistence type="predicted"/>
<gene>
    <name evidence="2" type="ORF">HCJ96_02570</name>
</gene>
<dbReference type="InterPro" id="IPR036188">
    <property type="entry name" value="FAD/NAD-bd_sf"/>
</dbReference>
<dbReference type="Proteomes" id="UP000709336">
    <property type="component" value="Unassembled WGS sequence"/>
</dbReference>
<dbReference type="RefSeq" id="WP_169209487.1">
    <property type="nucleotide sequence ID" value="NZ_JAATNW010000002.1"/>
</dbReference>
<dbReference type="SUPFAM" id="SSF51905">
    <property type="entry name" value="FAD/NAD(P)-binding domain"/>
    <property type="match status" value="1"/>
</dbReference>
<dbReference type="PANTHER" id="PTHR42923">
    <property type="entry name" value="PROTOPORPHYRINOGEN OXIDASE"/>
    <property type="match status" value="1"/>
</dbReference>
<comment type="caution">
    <text evidence="2">The sequence shown here is derived from an EMBL/GenBank/DDBJ whole genome shotgun (WGS) entry which is preliminary data.</text>
</comment>